<dbReference type="InterPro" id="IPR039315">
    <property type="entry name" value="CheW"/>
</dbReference>
<dbReference type="Gene3D" id="2.40.50.180">
    <property type="entry name" value="CheA-289, Domain 4"/>
    <property type="match status" value="1"/>
</dbReference>
<accession>A0A1T4LMC9</accession>
<dbReference type="Proteomes" id="UP000190423">
    <property type="component" value="Unassembled WGS sequence"/>
</dbReference>
<feature type="region of interest" description="Disordered" evidence="1">
    <location>
        <begin position="220"/>
        <end position="245"/>
    </location>
</feature>
<dbReference type="GO" id="GO:0005829">
    <property type="term" value="C:cytosol"/>
    <property type="evidence" value="ECO:0007669"/>
    <property type="project" value="TreeGrafter"/>
</dbReference>
<dbReference type="PANTHER" id="PTHR22617">
    <property type="entry name" value="CHEMOTAXIS SENSOR HISTIDINE KINASE-RELATED"/>
    <property type="match status" value="1"/>
</dbReference>
<protein>
    <submittedName>
        <fullName evidence="4">Purine-binding chemotaxis protein CheW</fullName>
    </submittedName>
</protein>
<dbReference type="SMART" id="SM00260">
    <property type="entry name" value="CheW"/>
    <property type="match status" value="1"/>
</dbReference>
<reference evidence="4 5" key="1">
    <citation type="submission" date="2017-02" db="EMBL/GenBank/DDBJ databases">
        <authorList>
            <person name="Peterson S.W."/>
        </authorList>
    </citation>
    <scope>NUCLEOTIDE SEQUENCE [LARGE SCALE GENOMIC DNA]</scope>
    <source>
        <strain evidence="4 5">ATCC BAA-908</strain>
    </source>
</reference>
<dbReference type="OrthoDB" id="9794382at2"/>
<evidence type="ECO:0000259" key="2">
    <source>
        <dbReference type="PROSITE" id="PS50123"/>
    </source>
</evidence>
<dbReference type="Gene3D" id="2.30.30.40">
    <property type="entry name" value="SH3 Domains"/>
    <property type="match status" value="1"/>
</dbReference>
<dbReference type="STRING" id="261392.SAMN02745149_01638"/>
<dbReference type="EMBL" id="FUWG01000012">
    <property type="protein sequence ID" value="SJZ55900.1"/>
    <property type="molecule type" value="Genomic_DNA"/>
</dbReference>
<dbReference type="SUPFAM" id="SSF50341">
    <property type="entry name" value="CheW-like"/>
    <property type="match status" value="1"/>
</dbReference>
<dbReference type="RefSeq" id="WP_078933541.1">
    <property type="nucleotide sequence ID" value="NZ_FUWG01000012.1"/>
</dbReference>
<dbReference type="PRINTS" id="PR00996">
    <property type="entry name" value="CHERMTFRASE"/>
</dbReference>
<organism evidence="4 5">
    <name type="scientific">Treponema porcinum</name>
    <dbReference type="NCBI Taxonomy" id="261392"/>
    <lineage>
        <taxon>Bacteria</taxon>
        <taxon>Pseudomonadati</taxon>
        <taxon>Spirochaetota</taxon>
        <taxon>Spirochaetia</taxon>
        <taxon>Spirochaetales</taxon>
        <taxon>Treponemataceae</taxon>
        <taxon>Treponema</taxon>
    </lineage>
</organism>
<evidence type="ECO:0000313" key="4">
    <source>
        <dbReference type="EMBL" id="SJZ55900.1"/>
    </source>
</evidence>
<dbReference type="SMART" id="SM00138">
    <property type="entry name" value="MeTrc"/>
    <property type="match status" value="1"/>
</dbReference>
<dbReference type="SUPFAM" id="SSF53335">
    <property type="entry name" value="S-adenosyl-L-methionine-dependent methyltransferases"/>
    <property type="match status" value="1"/>
</dbReference>
<keyword evidence="5" id="KW-1185">Reference proteome</keyword>
<evidence type="ECO:0000256" key="1">
    <source>
        <dbReference type="SAM" id="MobiDB-lite"/>
    </source>
</evidence>
<dbReference type="Pfam" id="PF01584">
    <property type="entry name" value="CheW"/>
    <property type="match status" value="1"/>
</dbReference>
<dbReference type="GO" id="GO:0007165">
    <property type="term" value="P:signal transduction"/>
    <property type="evidence" value="ECO:0007669"/>
    <property type="project" value="InterPro"/>
</dbReference>
<feature type="domain" description="CheR-type methyltransferase" evidence="2">
    <location>
        <begin position="275"/>
        <end position="489"/>
    </location>
</feature>
<dbReference type="InterPro" id="IPR000780">
    <property type="entry name" value="CheR_MeTrfase"/>
</dbReference>
<dbReference type="GO" id="GO:0008757">
    <property type="term" value="F:S-adenosylmethionine-dependent methyltransferase activity"/>
    <property type="evidence" value="ECO:0007669"/>
    <property type="project" value="InterPro"/>
</dbReference>
<dbReference type="AlphaFoldDB" id="A0A1T4LMC9"/>
<sequence>MTIESILVSDSSEDNTLVAVAEESSREDSRNEQTTIDFKMVTFSLSGKDYAIDIMNVKEIAKAGNFTYVPNVLPFVVGVYNLRGEIIPILDMRLFFNIRTACDEKPDLENLLILTIEEQTFGIIVDKIDKVVGVQKSSIQPPHPLFSDVNIKYISGVVESNKRLYILLDIERIFSKASPDNTLHTIDKAVANAAMPAKRNANAVPADAATAVKKTAGKEGYKQVASEDSAPAPVSEKQPAPAEDDTNYSFIVDGLRTYGKFTVSSVNESWVKYRFSEWKKERNADKLQIVNQADADAFLKPFWSANSGSWWSKEYADAIYAALPENSAKQVIVWNPGCGGGAETYCLACVLAKRYPNSKVRVYAQDIDLLGVSNAPLLSVPESAVSGWLEPYLIKNAAGKSVFSKEIKDSIMFEYHDCLHTNTLPMADVIFARDLLSLLETEMQKNVITDFSEKLKGNGTLFVGDNEELGNVAEFCESTAGSVTVYKKQ</sequence>
<dbReference type="PROSITE" id="PS50123">
    <property type="entry name" value="CHER"/>
    <property type="match status" value="1"/>
</dbReference>
<dbReference type="PROSITE" id="PS50851">
    <property type="entry name" value="CHEW"/>
    <property type="match status" value="1"/>
</dbReference>
<evidence type="ECO:0000313" key="5">
    <source>
        <dbReference type="Proteomes" id="UP000190423"/>
    </source>
</evidence>
<dbReference type="Pfam" id="PF01739">
    <property type="entry name" value="CheR"/>
    <property type="match status" value="1"/>
</dbReference>
<dbReference type="PANTHER" id="PTHR22617:SF23">
    <property type="entry name" value="CHEMOTAXIS PROTEIN CHEW"/>
    <property type="match status" value="1"/>
</dbReference>
<gene>
    <name evidence="4" type="ORF">SAMN02745149_01638</name>
</gene>
<feature type="domain" description="CheW-like" evidence="3">
    <location>
        <begin position="37"/>
        <end position="179"/>
    </location>
</feature>
<dbReference type="InterPro" id="IPR022642">
    <property type="entry name" value="CheR_C"/>
</dbReference>
<dbReference type="CDD" id="cd00732">
    <property type="entry name" value="CheW"/>
    <property type="match status" value="1"/>
</dbReference>
<name>A0A1T4LMC9_TREPO</name>
<evidence type="ECO:0000259" key="3">
    <source>
        <dbReference type="PROSITE" id="PS50851"/>
    </source>
</evidence>
<dbReference type="InterPro" id="IPR029063">
    <property type="entry name" value="SAM-dependent_MTases_sf"/>
</dbReference>
<proteinExistence type="predicted"/>
<dbReference type="GO" id="GO:0006935">
    <property type="term" value="P:chemotaxis"/>
    <property type="evidence" value="ECO:0007669"/>
    <property type="project" value="InterPro"/>
</dbReference>
<dbReference type="GeneID" id="78316922"/>
<dbReference type="Gene3D" id="3.40.50.150">
    <property type="entry name" value="Vaccinia Virus protein VP39"/>
    <property type="match status" value="1"/>
</dbReference>
<dbReference type="InterPro" id="IPR002545">
    <property type="entry name" value="CheW-lke_dom"/>
</dbReference>
<dbReference type="InterPro" id="IPR036061">
    <property type="entry name" value="CheW-like_dom_sf"/>
</dbReference>